<protein>
    <submittedName>
        <fullName evidence="1">Uncharacterized protein</fullName>
    </submittedName>
</protein>
<dbReference type="OrthoDB" id="3549294at2759"/>
<evidence type="ECO:0000313" key="2">
    <source>
        <dbReference type="Proteomes" id="UP000326198"/>
    </source>
</evidence>
<keyword evidence="2" id="KW-1185">Reference proteome</keyword>
<sequence length="463" mass="50979">MDESSVLQPDVRIPGSGAQDWGSDRLVWGSLSPPQMNSILADTGQLQPGIQQLEIALYTSRKHWSCVAIVAVHYPEKGIQAKSANPHHVLGKDPFGASPGPILCFQASVTWALHEPTVCDSVQKNRTDAIPLHLGTKSTVPSTFDGTAFSDWIGTEEEVAVGPNYLAILTLRWRYILSAHLIEMQGQGAMMKYTELTTMDDHNSGIEASTCTIDIGEASDDVISWWSAILSPGEGWRAVVKQCPSGAYVAPWSFLVAFTTALTVPTHNLHGSTLQLPRPAHTSGRSAPTEVIISSLCAMFWGPAVLCYLAPEKESISTTPERYADMLSIICGIRRPTISALWLRAAAGGLALIILRRVMRGRPPLDPVAFLWTGCPQTFMDDDGLSYRYRPRTPWEPCGKMHIGEIVLSESNPLEQDASREASLDIFRWFVMSGEGFPPEDIYQDEWLEELQDTERKGGRLDM</sequence>
<name>A0A5N7BIT3_9EURO</name>
<dbReference type="Proteomes" id="UP000326198">
    <property type="component" value="Unassembled WGS sequence"/>
</dbReference>
<organism evidence="1 2">
    <name type="scientific">Aspergillus bertholletiae</name>
    <dbReference type="NCBI Taxonomy" id="1226010"/>
    <lineage>
        <taxon>Eukaryota</taxon>
        <taxon>Fungi</taxon>
        <taxon>Dikarya</taxon>
        <taxon>Ascomycota</taxon>
        <taxon>Pezizomycotina</taxon>
        <taxon>Eurotiomycetes</taxon>
        <taxon>Eurotiomycetidae</taxon>
        <taxon>Eurotiales</taxon>
        <taxon>Aspergillaceae</taxon>
        <taxon>Aspergillus</taxon>
        <taxon>Aspergillus subgen. Circumdati</taxon>
    </lineage>
</organism>
<gene>
    <name evidence="1" type="ORF">BDV26DRAFT_278670</name>
</gene>
<dbReference type="EMBL" id="ML736169">
    <property type="protein sequence ID" value="KAE8381683.1"/>
    <property type="molecule type" value="Genomic_DNA"/>
</dbReference>
<dbReference type="AlphaFoldDB" id="A0A5N7BIT3"/>
<reference evidence="1 2" key="1">
    <citation type="submission" date="2019-04" db="EMBL/GenBank/DDBJ databases">
        <title>Friends and foes A comparative genomics studyof 23 Aspergillus species from section Flavi.</title>
        <authorList>
            <consortium name="DOE Joint Genome Institute"/>
            <person name="Kjaerbolling I."/>
            <person name="Vesth T."/>
            <person name="Frisvad J.C."/>
            <person name="Nybo J.L."/>
            <person name="Theobald S."/>
            <person name="Kildgaard S."/>
            <person name="Isbrandt T."/>
            <person name="Kuo A."/>
            <person name="Sato A."/>
            <person name="Lyhne E.K."/>
            <person name="Kogle M.E."/>
            <person name="Wiebenga A."/>
            <person name="Kun R.S."/>
            <person name="Lubbers R.J."/>
            <person name="Makela M.R."/>
            <person name="Barry K."/>
            <person name="Chovatia M."/>
            <person name="Clum A."/>
            <person name="Daum C."/>
            <person name="Haridas S."/>
            <person name="He G."/>
            <person name="LaButti K."/>
            <person name="Lipzen A."/>
            <person name="Mondo S."/>
            <person name="Riley R."/>
            <person name="Salamov A."/>
            <person name="Simmons B.A."/>
            <person name="Magnuson J.K."/>
            <person name="Henrissat B."/>
            <person name="Mortensen U.H."/>
            <person name="Larsen T.O."/>
            <person name="Devries R.P."/>
            <person name="Grigoriev I.V."/>
            <person name="Machida M."/>
            <person name="Baker S.E."/>
            <person name="Andersen M.R."/>
        </authorList>
    </citation>
    <scope>NUCLEOTIDE SEQUENCE [LARGE SCALE GENOMIC DNA]</scope>
    <source>
        <strain evidence="1 2">IBT 29228</strain>
    </source>
</reference>
<accession>A0A5N7BIT3</accession>
<proteinExistence type="predicted"/>
<evidence type="ECO:0000313" key="1">
    <source>
        <dbReference type="EMBL" id="KAE8381683.1"/>
    </source>
</evidence>